<accession>A0ABT0CGS2</accession>
<evidence type="ECO:0000256" key="1">
    <source>
        <dbReference type="SAM" id="MobiDB-lite"/>
    </source>
</evidence>
<dbReference type="EMBL" id="JAFIRA010000084">
    <property type="protein sequence ID" value="MCJ2544585.1"/>
    <property type="molecule type" value="Genomic_DNA"/>
</dbReference>
<evidence type="ECO:0000313" key="2">
    <source>
        <dbReference type="EMBL" id="MCJ2544585.1"/>
    </source>
</evidence>
<dbReference type="Proteomes" id="UP000830835">
    <property type="component" value="Unassembled WGS sequence"/>
</dbReference>
<keyword evidence="3" id="KW-1185">Reference proteome</keyword>
<reference evidence="2" key="1">
    <citation type="submission" date="2021-02" db="EMBL/GenBank/DDBJ databases">
        <title>The CRISPR/cas machinery reduction and long-range gene transfer in the hot spring cyanobacterium Synechococcus.</title>
        <authorList>
            <person name="Dvorak P."/>
            <person name="Jahodarova E."/>
            <person name="Hasler P."/>
            <person name="Poulickova A."/>
        </authorList>
    </citation>
    <scope>NUCLEOTIDE SEQUENCE</scope>
    <source>
        <strain evidence="2">Rupite</strain>
    </source>
</reference>
<organism evidence="2 3">
    <name type="scientific">Thermostichus vulcanus str. 'Rupite'</name>
    <dbReference type="NCBI Taxonomy" id="2813851"/>
    <lineage>
        <taxon>Bacteria</taxon>
        <taxon>Bacillati</taxon>
        <taxon>Cyanobacteriota</taxon>
        <taxon>Cyanophyceae</taxon>
        <taxon>Thermostichales</taxon>
        <taxon>Thermostichaceae</taxon>
        <taxon>Thermostichus</taxon>
    </lineage>
</organism>
<comment type="caution">
    <text evidence="2">The sequence shown here is derived from an EMBL/GenBank/DDBJ whole genome shotgun (WGS) entry which is preliminary data.</text>
</comment>
<gene>
    <name evidence="2" type="ORF">JX360_17020</name>
</gene>
<evidence type="ECO:0000313" key="3">
    <source>
        <dbReference type="Proteomes" id="UP000830835"/>
    </source>
</evidence>
<sequence length="75" mass="8447">MTREQQEELERIHRALLWNNLKQRVEHAQSDPSLLALLAREALELGFALPVSSVQSMLDPHADPPRGGTGHQRAQ</sequence>
<protein>
    <submittedName>
        <fullName evidence="2">Uncharacterized protein</fullName>
    </submittedName>
</protein>
<name>A0ABT0CGS2_THEVL</name>
<proteinExistence type="predicted"/>
<dbReference type="RefSeq" id="WP_244353319.1">
    <property type="nucleotide sequence ID" value="NZ_JAFIRA010000084.1"/>
</dbReference>
<feature type="region of interest" description="Disordered" evidence="1">
    <location>
        <begin position="56"/>
        <end position="75"/>
    </location>
</feature>